<dbReference type="InterPro" id="IPR007345">
    <property type="entry name" value="Polysacch_pyruvyl_Trfase"/>
</dbReference>
<comment type="caution">
    <text evidence="2">The sequence shown here is derived from an EMBL/GenBank/DDBJ whole genome shotgun (WGS) entry which is preliminary data.</text>
</comment>
<organism evidence="2 3">
    <name type="scientific">Aeromicrobium panaciterrae</name>
    <dbReference type="NCBI Taxonomy" id="363861"/>
    <lineage>
        <taxon>Bacteria</taxon>
        <taxon>Bacillati</taxon>
        <taxon>Actinomycetota</taxon>
        <taxon>Actinomycetes</taxon>
        <taxon>Propionibacteriales</taxon>
        <taxon>Nocardioidaceae</taxon>
        <taxon>Aeromicrobium</taxon>
    </lineage>
</organism>
<dbReference type="Pfam" id="PF04230">
    <property type="entry name" value="PS_pyruv_trans"/>
    <property type="match status" value="1"/>
</dbReference>
<reference evidence="2 3" key="1">
    <citation type="submission" date="2023-07" db="EMBL/GenBank/DDBJ databases">
        <title>Sorghum-associated microbial communities from plants grown in Nebraska, USA.</title>
        <authorList>
            <person name="Schachtman D."/>
        </authorList>
    </citation>
    <scope>NUCLEOTIDE SEQUENCE [LARGE SCALE GENOMIC DNA]</scope>
    <source>
        <strain evidence="2 3">BE248</strain>
    </source>
</reference>
<evidence type="ECO:0000313" key="2">
    <source>
        <dbReference type="EMBL" id="MDR7086547.1"/>
    </source>
</evidence>
<dbReference type="EMBL" id="JAVDWH010000001">
    <property type="protein sequence ID" value="MDR7086547.1"/>
    <property type="molecule type" value="Genomic_DNA"/>
</dbReference>
<evidence type="ECO:0000259" key="1">
    <source>
        <dbReference type="Pfam" id="PF04230"/>
    </source>
</evidence>
<name>A0ABU1UMY9_9ACTN</name>
<gene>
    <name evidence="2" type="ORF">J2X11_001386</name>
</gene>
<keyword evidence="3" id="KW-1185">Reference proteome</keyword>
<protein>
    <recommendedName>
        <fullName evidence="1">Polysaccharide pyruvyl transferase domain-containing protein</fullName>
    </recommendedName>
</protein>
<feature type="domain" description="Polysaccharide pyruvyl transferase" evidence="1">
    <location>
        <begin position="102"/>
        <end position="314"/>
    </location>
</feature>
<accession>A0ABU1UMY9</accession>
<proteinExistence type="predicted"/>
<evidence type="ECO:0000313" key="3">
    <source>
        <dbReference type="Proteomes" id="UP001257739"/>
    </source>
</evidence>
<sequence length="465" mass="52622">MKRILVRSPKDPFHVISPEQALALYPKGVFGRNVGNMIFTESMHRLITVPDADVVSDSFLSERLADSRSHAKRINEEFDQFVIPLANAFRPSFYRNLKQMTQLIERLKIPVVVAGVGVAGGTGSLDNPFPNNPPEVTANIERFLKAVLDRSSTIGVRGETTREYLASLGFGDEHVEVVGCPSLFRRGADLRVDKKVDHLTEDSHFTMNLSPYVPIMDELSIRHAAKYPHMTYIPQGHDSLEMLLWGVDRRPNKRPDLPAHTTHPLYRANRMRFFVDPSTWNDYLAEREFSFGTRIHGNIAAILAGTPAHVLAHDARTLELARYHEIPHTLVPNLPEKPDAADLYDQTDYTAFNDGHLARWEKFARFLEKNGVEHVYEAGKANPEYDKQIAKADFPGPVETLFAESESAHDAMIKRVAEVYKAAGEATLQRRHKPKYPFAPKKQLLRESKALRPLVPIAKKILRRS</sequence>
<dbReference type="RefSeq" id="WP_309968580.1">
    <property type="nucleotide sequence ID" value="NZ_JAVDWH010000001.1"/>
</dbReference>
<dbReference type="Proteomes" id="UP001257739">
    <property type="component" value="Unassembled WGS sequence"/>
</dbReference>